<evidence type="ECO:0000313" key="3">
    <source>
        <dbReference type="Proteomes" id="UP001156141"/>
    </source>
</evidence>
<proteinExistence type="predicted"/>
<keyword evidence="1" id="KW-1133">Transmembrane helix</keyword>
<reference evidence="2" key="1">
    <citation type="submission" date="2022-02" db="EMBL/GenBank/DDBJ databases">
        <title>Aestuariibaculum sp., a marine bacterium isolated from sediment in Guangxi.</title>
        <authorList>
            <person name="Ying J."/>
        </authorList>
    </citation>
    <scope>NUCLEOTIDE SEQUENCE</scope>
    <source>
        <strain evidence="2">L182</strain>
    </source>
</reference>
<keyword evidence="1" id="KW-0472">Membrane</keyword>
<dbReference type="Proteomes" id="UP001156141">
    <property type="component" value="Unassembled WGS sequence"/>
</dbReference>
<keyword evidence="3" id="KW-1185">Reference proteome</keyword>
<dbReference type="PROSITE" id="PS51257">
    <property type="entry name" value="PROKAR_LIPOPROTEIN"/>
    <property type="match status" value="1"/>
</dbReference>
<feature type="transmembrane region" description="Helical" evidence="1">
    <location>
        <begin position="97"/>
        <end position="117"/>
    </location>
</feature>
<comment type="caution">
    <text evidence="2">The sequence shown here is derived from an EMBL/GenBank/DDBJ whole genome shotgun (WGS) entry which is preliminary data.</text>
</comment>
<organism evidence="2 3">
    <name type="scientific">Aestuariibaculum lutulentum</name>
    <dbReference type="NCBI Taxonomy" id="2920935"/>
    <lineage>
        <taxon>Bacteria</taxon>
        <taxon>Pseudomonadati</taxon>
        <taxon>Bacteroidota</taxon>
        <taxon>Flavobacteriia</taxon>
        <taxon>Flavobacteriales</taxon>
        <taxon>Flavobacteriaceae</taxon>
    </lineage>
</organism>
<name>A0ABS9RJN9_9FLAO</name>
<keyword evidence="1" id="KW-0812">Transmembrane</keyword>
<evidence type="ECO:0000313" key="2">
    <source>
        <dbReference type="EMBL" id="MCH4552701.1"/>
    </source>
</evidence>
<sequence length="129" mass="14814">MKTYKEQSKSIKLLFFAFIMLLQGCSVYRSNPTTIEHVIRNESEVKMVFKNNKTEKFKKIIIEEGNYYGVTIINGETIKHPLDQNEILVVKEKNKSLSTILGIGIPVVVLGTIFVLVGENNSYDFFFQM</sequence>
<dbReference type="EMBL" id="JAKVQD010000002">
    <property type="protein sequence ID" value="MCH4552701.1"/>
    <property type="molecule type" value="Genomic_DNA"/>
</dbReference>
<accession>A0ABS9RJN9</accession>
<gene>
    <name evidence="2" type="ORF">MKW35_08715</name>
</gene>
<evidence type="ECO:0000256" key="1">
    <source>
        <dbReference type="SAM" id="Phobius"/>
    </source>
</evidence>
<protein>
    <recommendedName>
        <fullName evidence="4">Lipoprotein</fullName>
    </recommendedName>
</protein>
<dbReference type="RefSeq" id="WP_240573040.1">
    <property type="nucleotide sequence ID" value="NZ_CP136709.1"/>
</dbReference>
<evidence type="ECO:0008006" key="4">
    <source>
        <dbReference type="Google" id="ProtNLM"/>
    </source>
</evidence>